<dbReference type="EMBL" id="CAMXCT030004257">
    <property type="protein sequence ID" value="CAL4795661.1"/>
    <property type="molecule type" value="Genomic_DNA"/>
</dbReference>
<name>A0A9P1DD24_9DINO</name>
<reference evidence="2" key="1">
    <citation type="submission" date="2022-10" db="EMBL/GenBank/DDBJ databases">
        <authorList>
            <person name="Chen Y."/>
            <person name="Dougan E. K."/>
            <person name="Chan C."/>
            <person name="Rhodes N."/>
            <person name="Thang M."/>
        </authorList>
    </citation>
    <scope>NUCLEOTIDE SEQUENCE</scope>
</reference>
<organism evidence="2">
    <name type="scientific">Cladocopium goreaui</name>
    <dbReference type="NCBI Taxonomy" id="2562237"/>
    <lineage>
        <taxon>Eukaryota</taxon>
        <taxon>Sar</taxon>
        <taxon>Alveolata</taxon>
        <taxon>Dinophyceae</taxon>
        <taxon>Suessiales</taxon>
        <taxon>Symbiodiniaceae</taxon>
        <taxon>Cladocopium</taxon>
    </lineage>
</organism>
<dbReference type="Proteomes" id="UP001152797">
    <property type="component" value="Unassembled WGS sequence"/>
</dbReference>
<dbReference type="AlphaFoldDB" id="A0A9P1DD24"/>
<sequence>MQLPQGVVEHMGKGSADEEASPHCSKINMSVATTPAGRGLLAPKWTVRLAALVVATGAVALTTWSLWPDSQEDELLAKVLKELRRKLFYIARDVAHIAKDVRSQLQAQGVRVDDEQLRRLAAAVGRIAERFKAVQAEVLTSFGCSEETIACVTDESAEEVKQHADARQMGGRSRTGAYPAPVNDLIQEDVRKMMKEALGGVQPMLPGIEIPPELSEDRVLEVYSEMQTLKIEKAKKLSIQTRGRQFSKEELASAIALLSQASEQEVLAKYRDSLGEPEVFLSAVALYGQSKDFQLKLLKLDATHRKQMVEAFKEAK</sequence>
<evidence type="ECO:0000313" key="3">
    <source>
        <dbReference type="EMBL" id="CAL1161724.1"/>
    </source>
</evidence>
<dbReference type="OrthoDB" id="443257at2759"/>
<accession>A0A9P1DD24</accession>
<reference evidence="3" key="2">
    <citation type="submission" date="2024-04" db="EMBL/GenBank/DDBJ databases">
        <authorList>
            <person name="Chen Y."/>
            <person name="Shah S."/>
            <person name="Dougan E. K."/>
            <person name="Thang M."/>
            <person name="Chan C."/>
        </authorList>
    </citation>
    <scope>NUCLEOTIDE SEQUENCE [LARGE SCALE GENOMIC DNA]</scope>
</reference>
<dbReference type="EMBL" id="CAMXCT010004257">
    <property type="protein sequence ID" value="CAI4008349.1"/>
    <property type="molecule type" value="Genomic_DNA"/>
</dbReference>
<comment type="caution">
    <text evidence="2">The sequence shown here is derived from an EMBL/GenBank/DDBJ whole genome shotgun (WGS) entry which is preliminary data.</text>
</comment>
<evidence type="ECO:0000313" key="4">
    <source>
        <dbReference type="Proteomes" id="UP001152797"/>
    </source>
</evidence>
<proteinExistence type="predicted"/>
<evidence type="ECO:0000313" key="2">
    <source>
        <dbReference type="EMBL" id="CAI4008349.1"/>
    </source>
</evidence>
<protein>
    <submittedName>
        <fullName evidence="2">Uncharacterized protein</fullName>
    </submittedName>
</protein>
<feature type="region of interest" description="Disordered" evidence="1">
    <location>
        <begin position="1"/>
        <end position="22"/>
    </location>
</feature>
<dbReference type="EMBL" id="CAMXCT020004257">
    <property type="protein sequence ID" value="CAL1161724.1"/>
    <property type="molecule type" value="Genomic_DNA"/>
</dbReference>
<gene>
    <name evidence="2" type="ORF">C1SCF055_LOCUS33800</name>
</gene>
<evidence type="ECO:0000256" key="1">
    <source>
        <dbReference type="SAM" id="MobiDB-lite"/>
    </source>
</evidence>
<keyword evidence="4" id="KW-1185">Reference proteome</keyword>